<feature type="transmembrane region" description="Helical" evidence="1">
    <location>
        <begin position="12"/>
        <end position="32"/>
    </location>
</feature>
<evidence type="ECO:0000313" key="3">
    <source>
        <dbReference type="Proteomes" id="UP000189670"/>
    </source>
</evidence>
<evidence type="ECO:0000313" key="2">
    <source>
        <dbReference type="EMBL" id="ETR71866.1"/>
    </source>
</evidence>
<accession>A0A1V1PAR1</accession>
<sequence>MNYLSFFNIKGILITLTSILCITFLCCENLYATKQDYDQFKSHLEFLSYTCTMKNEKNMYCKTSAIDPNFSLKKQSGGYLIQAFYTGSEKAKKERTAFLNFVNKCNTIAIATRYYIDKDTDLAMEVWFSGGYDKKAFANVLKQFNSDYIRIKTKYKEDFSYYLK</sequence>
<evidence type="ECO:0000256" key="1">
    <source>
        <dbReference type="SAM" id="Phobius"/>
    </source>
</evidence>
<dbReference type="Proteomes" id="UP000189670">
    <property type="component" value="Unassembled WGS sequence"/>
</dbReference>
<name>A0A1V1PAR1_9BACT</name>
<keyword evidence="1" id="KW-0812">Transmembrane</keyword>
<proteinExistence type="predicted"/>
<keyword evidence="1" id="KW-1133">Transmembrane helix</keyword>
<gene>
    <name evidence="2" type="ORF">OMM_02167</name>
</gene>
<reference evidence="3" key="1">
    <citation type="submission" date="2012-11" db="EMBL/GenBank/DDBJ databases">
        <authorList>
            <person name="Lucero-Rivera Y.E."/>
            <person name="Tovar-Ramirez D."/>
        </authorList>
    </citation>
    <scope>NUCLEOTIDE SEQUENCE [LARGE SCALE GENOMIC DNA]</scope>
    <source>
        <strain evidence="3">Araruama</strain>
    </source>
</reference>
<protein>
    <submittedName>
        <fullName evidence="2">Uncharacterized protein</fullName>
    </submittedName>
</protein>
<comment type="caution">
    <text evidence="2">The sequence shown here is derived from an EMBL/GenBank/DDBJ whole genome shotgun (WGS) entry which is preliminary data.</text>
</comment>
<dbReference type="AlphaFoldDB" id="A0A1V1PAR1"/>
<dbReference type="EMBL" id="ATBP01000212">
    <property type="protein sequence ID" value="ETR71866.1"/>
    <property type="molecule type" value="Genomic_DNA"/>
</dbReference>
<organism evidence="2 3">
    <name type="scientific">Candidatus Magnetoglobus multicellularis str. Araruama</name>
    <dbReference type="NCBI Taxonomy" id="890399"/>
    <lineage>
        <taxon>Bacteria</taxon>
        <taxon>Pseudomonadati</taxon>
        <taxon>Thermodesulfobacteriota</taxon>
        <taxon>Desulfobacteria</taxon>
        <taxon>Desulfobacterales</taxon>
        <taxon>Desulfobacteraceae</taxon>
        <taxon>Candidatus Magnetoglobus</taxon>
    </lineage>
</organism>
<keyword evidence="1" id="KW-0472">Membrane</keyword>